<dbReference type="AlphaFoldDB" id="A0A8H8BUU0"/>
<proteinExistence type="predicted"/>
<sequence>MLDDDPVTFERLLTWVYARRMPQAKGTASQKLLYDLYIMAEKLCMFDLANRTMDRIRECHENTFSISGATDRNLKYVGDIFDGTTPSSPLRNFMLYIMVHDINYAASKARHAGLLISREHLMKIGDIGQDHPEFYEDLFARLLPIVPAWSQTVRSTPDEALADTRDVLFSNSMCLFHKHLAGEGCYLEEHEEKAAPSPEQSQSAQTDTH</sequence>
<reference evidence="2" key="1">
    <citation type="submission" date="2021-02" db="EMBL/GenBank/DDBJ databases">
        <title>Genome sequence Cadophora malorum strain M34.</title>
        <authorList>
            <person name="Stefanovic E."/>
            <person name="Vu D."/>
            <person name="Scully C."/>
            <person name="Dijksterhuis J."/>
            <person name="Roader J."/>
            <person name="Houbraken J."/>
        </authorList>
    </citation>
    <scope>NUCLEOTIDE SEQUENCE</scope>
    <source>
        <strain evidence="2">M34</strain>
    </source>
</reference>
<evidence type="ECO:0000256" key="1">
    <source>
        <dbReference type="SAM" id="MobiDB-lite"/>
    </source>
</evidence>
<name>A0A8H8BUU0_9HELO</name>
<comment type="caution">
    <text evidence="2">The sequence shown here is derived from an EMBL/GenBank/DDBJ whole genome shotgun (WGS) entry which is preliminary data.</text>
</comment>
<gene>
    <name evidence="2" type="ORF">IFR04_002080</name>
</gene>
<protein>
    <recommendedName>
        <fullName evidence="4">BTB domain-containing protein</fullName>
    </recommendedName>
</protein>
<organism evidence="2 3">
    <name type="scientific">Cadophora malorum</name>
    <dbReference type="NCBI Taxonomy" id="108018"/>
    <lineage>
        <taxon>Eukaryota</taxon>
        <taxon>Fungi</taxon>
        <taxon>Dikarya</taxon>
        <taxon>Ascomycota</taxon>
        <taxon>Pezizomycotina</taxon>
        <taxon>Leotiomycetes</taxon>
        <taxon>Helotiales</taxon>
        <taxon>Ploettnerulaceae</taxon>
        <taxon>Cadophora</taxon>
    </lineage>
</organism>
<evidence type="ECO:0008006" key="4">
    <source>
        <dbReference type="Google" id="ProtNLM"/>
    </source>
</evidence>
<dbReference type="InterPro" id="IPR011333">
    <property type="entry name" value="SKP1/BTB/POZ_sf"/>
</dbReference>
<evidence type="ECO:0000313" key="2">
    <source>
        <dbReference type="EMBL" id="KAG4424732.1"/>
    </source>
</evidence>
<dbReference type="EMBL" id="JAFJYH010000017">
    <property type="protein sequence ID" value="KAG4424732.1"/>
    <property type="molecule type" value="Genomic_DNA"/>
</dbReference>
<evidence type="ECO:0000313" key="3">
    <source>
        <dbReference type="Proteomes" id="UP000664132"/>
    </source>
</evidence>
<accession>A0A8H8BUU0</accession>
<dbReference type="Proteomes" id="UP000664132">
    <property type="component" value="Unassembled WGS sequence"/>
</dbReference>
<feature type="region of interest" description="Disordered" evidence="1">
    <location>
        <begin position="189"/>
        <end position="209"/>
    </location>
</feature>
<dbReference type="OrthoDB" id="6359816at2759"/>
<dbReference type="Gene3D" id="3.30.710.10">
    <property type="entry name" value="Potassium Channel Kv1.1, Chain A"/>
    <property type="match status" value="1"/>
</dbReference>
<keyword evidence="3" id="KW-1185">Reference proteome</keyword>
<feature type="compositionally biased region" description="Polar residues" evidence="1">
    <location>
        <begin position="198"/>
        <end position="209"/>
    </location>
</feature>